<dbReference type="InterPro" id="IPR007621">
    <property type="entry name" value="TPM_dom"/>
</dbReference>
<evidence type="ECO:0000313" key="3">
    <source>
        <dbReference type="EMBL" id="OTN76625.1"/>
    </source>
</evidence>
<feature type="domain" description="TPM" evidence="2">
    <location>
        <begin position="32"/>
        <end position="157"/>
    </location>
</feature>
<keyword evidence="4" id="KW-1185">Reference proteome</keyword>
<dbReference type="PANTHER" id="PTHR30373">
    <property type="entry name" value="UPF0603 PROTEIN YGCG"/>
    <property type="match status" value="1"/>
</dbReference>
<dbReference type="Proteomes" id="UP000195043">
    <property type="component" value="Unassembled WGS sequence"/>
</dbReference>
<dbReference type="Pfam" id="PF04536">
    <property type="entry name" value="TPM_phosphatase"/>
    <property type="match status" value="1"/>
</dbReference>
<keyword evidence="1" id="KW-1133">Transmembrane helix</keyword>
<proteinExistence type="predicted"/>
<dbReference type="OrthoDB" id="9810918at2"/>
<evidence type="ECO:0000313" key="4">
    <source>
        <dbReference type="Proteomes" id="UP000195043"/>
    </source>
</evidence>
<dbReference type="Gene3D" id="3.10.310.50">
    <property type="match status" value="1"/>
</dbReference>
<keyword evidence="1" id="KW-0812">Transmembrane</keyword>
<comment type="caution">
    <text evidence="3">The sequence shown here is derived from an EMBL/GenBank/DDBJ whole genome shotgun (WGS) entry which is preliminary data.</text>
</comment>
<protein>
    <recommendedName>
        <fullName evidence="2">TPM domain-containing protein</fullName>
    </recommendedName>
</protein>
<dbReference type="RefSeq" id="WP_086274557.1">
    <property type="nucleotide sequence ID" value="NZ_NGKU01000001.1"/>
</dbReference>
<dbReference type="PANTHER" id="PTHR30373:SF2">
    <property type="entry name" value="UPF0603 PROTEIN YGCG"/>
    <property type="match status" value="1"/>
</dbReference>
<organism evidence="3 4">
    <name type="scientific">Candidatus Enterococcus testudinis</name>
    <dbReference type="NCBI Taxonomy" id="1834191"/>
    <lineage>
        <taxon>Bacteria</taxon>
        <taxon>Bacillati</taxon>
        <taxon>Bacillota</taxon>
        <taxon>Bacilli</taxon>
        <taxon>Lactobacillales</taxon>
        <taxon>Enterococcaceae</taxon>
        <taxon>Enterococcus</taxon>
    </lineage>
</organism>
<dbReference type="STRING" id="1834191.A5886_001703"/>
<dbReference type="EMBL" id="NGKU01000001">
    <property type="protein sequence ID" value="OTN76625.1"/>
    <property type="molecule type" value="Genomic_DNA"/>
</dbReference>
<dbReference type="AlphaFoldDB" id="A0A242A6G1"/>
<feature type="transmembrane region" description="Helical" evidence="1">
    <location>
        <begin position="193"/>
        <end position="218"/>
    </location>
</feature>
<evidence type="ECO:0000259" key="2">
    <source>
        <dbReference type="Pfam" id="PF04536"/>
    </source>
</evidence>
<evidence type="ECO:0000256" key="1">
    <source>
        <dbReference type="SAM" id="Phobius"/>
    </source>
</evidence>
<reference evidence="3 4" key="1">
    <citation type="submission" date="2017-05" db="EMBL/GenBank/DDBJ databases">
        <title>The Genome Sequence of Enterococcus sp. 8G7_MSG3316.</title>
        <authorList>
            <consortium name="The Broad Institute Genomics Platform"/>
            <consortium name="The Broad Institute Genomic Center for Infectious Diseases"/>
            <person name="Earl A."/>
            <person name="Manson A."/>
            <person name="Schwartman J."/>
            <person name="Gilmore M."/>
            <person name="Abouelleil A."/>
            <person name="Cao P."/>
            <person name="Chapman S."/>
            <person name="Cusick C."/>
            <person name="Shea T."/>
            <person name="Young S."/>
            <person name="Neafsey D."/>
            <person name="Nusbaum C."/>
            <person name="Birren B."/>
        </authorList>
    </citation>
    <scope>NUCLEOTIDE SEQUENCE [LARGE SCALE GENOMIC DNA]</scope>
    <source>
        <strain evidence="3 4">8G7_MSG3316</strain>
    </source>
</reference>
<sequence length="518" mass="58848">MKKILLRGMIVFIGLLGFFLFQPSIAFGQSFVLDEAGVLSKEAIEEINNLNEKGFQHLTGSPEYAVITIPSLDGQSIEEKTTNLFNEYGLGNSEDNNGLLFLFAIEEREFRLGYGDGLNYIFSDLSEDDLVDKDTKDALRDEDYDTAIAAASTEVYQRMKEAEETIGLETIYLNGNQLLAQKRTQEAQAMKKMWLNVGKIISGIVATIVVGVGGFIGFRRLKTKWQFEQHFPLPTHLLEDKDFQGKAFLKWASYSKNYQIYNQYHTERDCQMALTYYLTTAYIPEKVKAISGLMIADKRWIQQGFINSEISDLFTSLLIKKKTNVSQFGLWLLDFRDTLENYEAQLIKKASDTMANYDLTDEILPENMELIDVYRAEIVKQAKDEVKRRSENNCYLARLVTDQVTHLELIRNISQEVYEIIEKVKIDALFEVDLKQVYKIHPELASKLSDFDASDQVDVLNNVRNEYNPGMNMILLFALMNNHMTHQEQVIADTQGNNDSFGGFSGGSSSGGGVSGSW</sequence>
<keyword evidence="1" id="KW-0472">Membrane</keyword>
<gene>
    <name evidence="3" type="ORF">A5886_001703</name>
</gene>
<name>A0A242A6G1_9ENTE</name>
<accession>A0A242A6G1</accession>